<protein>
    <submittedName>
        <fullName evidence="3">Virulence protein E</fullName>
    </submittedName>
</protein>
<feature type="coiled-coil region" evidence="1">
    <location>
        <begin position="88"/>
        <end position="115"/>
    </location>
</feature>
<organism evidence="3 4">
    <name type="scientific">Burkholderia ubonensis</name>
    <dbReference type="NCBI Taxonomy" id="101571"/>
    <lineage>
        <taxon>Bacteria</taxon>
        <taxon>Pseudomonadati</taxon>
        <taxon>Pseudomonadota</taxon>
        <taxon>Betaproteobacteria</taxon>
        <taxon>Burkholderiales</taxon>
        <taxon>Burkholderiaceae</taxon>
        <taxon>Burkholderia</taxon>
        <taxon>Burkholderia cepacia complex</taxon>
    </lineage>
</organism>
<dbReference type="Pfam" id="PF05272">
    <property type="entry name" value="VapE-like_dom"/>
    <property type="match status" value="1"/>
</dbReference>
<feature type="domain" description="Virulence-associated protein E-like" evidence="2">
    <location>
        <begin position="528"/>
        <end position="741"/>
    </location>
</feature>
<dbReference type="InterPro" id="IPR007936">
    <property type="entry name" value="VapE-like_dom"/>
</dbReference>
<comment type="caution">
    <text evidence="3">The sequence shown here is derived from an EMBL/GenBank/DDBJ whole genome shotgun (WGS) entry which is preliminary data.</text>
</comment>
<evidence type="ECO:0000313" key="4">
    <source>
        <dbReference type="Proteomes" id="UP000062998"/>
    </source>
</evidence>
<proteinExistence type="predicted"/>
<gene>
    <name evidence="3" type="ORF">WL73_20160</name>
</gene>
<dbReference type="OrthoDB" id="110640at2"/>
<name>A0A107FVU2_9BURK</name>
<accession>A0A107FVU2</accession>
<evidence type="ECO:0000313" key="3">
    <source>
        <dbReference type="EMBL" id="KWD98280.1"/>
    </source>
</evidence>
<dbReference type="Proteomes" id="UP000062998">
    <property type="component" value="Unassembled WGS sequence"/>
</dbReference>
<dbReference type="PANTHER" id="PTHR34985">
    <property type="entry name" value="SLR0554 PROTEIN"/>
    <property type="match status" value="1"/>
</dbReference>
<evidence type="ECO:0000259" key="2">
    <source>
        <dbReference type="Pfam" id="PF05272"/>
    </source>
</evidence>
<dbReference type="AlphaFoldDB" id="A0A107FVU2"/>
<evidence type="ECO:0000256" key="1">
    <source>
        <dbReference type="SAM" id="Coils"/>
    </source>
</evidence>
<sequence>MSSLDQIRAQLAAADHPLPAGHPIADGKHHRYGSRKKYWYQLREIVSKGAVIGYSGTFGHFSGDDPGTERFRWDGAPLSDEVLAETRRRQEAIEREQAERDARKAKLAANRAHDQWGRATERGSSAYLDRKKITPEGVRFDEDGTMFVPMFQYGDDGPRLVGLQKITPDGAKRFNKGMQKKGAAYLLGDVAADDRMVLVAEGYATGRSIRMATREAFALSVCFDAGGILPAVQHLRAAHPDVHILVCADDDWKIEQRMREWLAEEFAFAGELVYEASPIRIEAKNTWYMVAAHKRVDENSVAYVEVTYGNDVMPQRRKRFENAGLKRAHEAAAAVDGVSIVHPVFTNRGERKLTDFNDLHVEEGIGVVERQLQSAILAVLAPANEEIQPAVIDVPTDMPALAASSAAAEDDPWHGHEVENGAHTWERDLARSDKGTLLPTLGNVHLILSNHTAWQGIIAQDDFAGRVVKRKAPPFPQGAAGEWTDMDDYRCTLWLSQKYGISVRPDIVMSAVLLVADATHFHDVREYLNGLEWDGVERVRAMPSKYLHVADSEYVQLAFMKWMIAAVARVVEPGCKVDNVLILEGRQGWRKSTALKVLAGKQWFTDTPIQIGNKDTYAVMAGKWIIELAELDSLNKTDSSAAKSFFATETDRFRNFYGKRATDVHRQCVFAGSVNFDAYLKDESGNRRYWPLRCGGLVDIDGIARVRDQLWAEAVHLYREGVVWHVTEAERPLFEVEQAERYEGDVYEDVIGKQLEYAARTTMEEILRDVLKLDSSKWTLPEQRRIGKALKSLGWVRKRESTGSRGWFYVRDEHEPERVLEAVAAGDDDSPL</sequence>
<keyword evidence="1" id="KW-0175">Coiled coil</keyword>
<dbReference type="PANTHER" id="PTHR34985:SF1">
    <property type="entry name" value="SLR0554 PROTEIN"/>
    <property type="match status" value="1"/>
</dbReference>
<reference evidence="3 4" key="1">
    <citation type="submission" date="2015-11" db="EMBL/GenBank/DDBJ databases">
        <title>Expanding the genomic diversity of Burkholderia species for the development of highly accurate diagnostics.</title>
        <authorList>
            <person name="Sahl J."/>
            <person name="Keim P."/>
            <person name="Wagner D."/>
        </authorList>
    </citation>
    <scope>NUCLEOTIDE SEQUENCE [LARGE SCALE GENOMIC DNA]</scope>
    <source>
        <strain evidence="3 4">MSMB2167WGS</strain>
    </source>
</reference>
<dbReference type="RefSeq" id="WP_060326169.1">
    <property type="nucleotide sequence ID" value="NZ_LPIU01000033.1"/>
</dbReference>
<dbReference type="EMBL" id="LPIX01000076">
    <property type="protein sequence ID" value="KWD98280.1"/>
    <property type="molecule type" value="Genomic_DNA"/>
</dbReference>